<organism evidence="2 3">
    <name type="scientific">Microbacterium rhizomatis</name>
    <dbReference type="NCBI Taxonomy" id="1631477"/>
    <lineage>
        <taxon>Bacteria</taxon>
        <taxon>Bacillati</taxon>
        <taxon>Actinomycetota</taxon>
        <taxon>Actinomycetes</taxon>
        <taxon>Micrococcales</taxon>
        <taxon>Microbacteriaceae</taxon>
        <taxon>Microbacterium</taxon>
    </lineage>
</organism>
<keyword evidence="2" id="KW-0489">Methyltransferase</keyword>
<comment type="caution">
    <text evidence="2">The sequence shown here is derived from an EMBL/GenBank/DDBJ whole genome shotgun (WGS) entry which is preliminary data.</text>
</comment>
<gene>
    <name evidence="2" type="ORF">F6B43_00395</name>
</gene>
<accession>A0A5J5J523</accession>
<dbReference type="CDD" id="cd02440">
    <property type="entry name" value="AdoMet_MTases"/>
    <property type="match status" value="1"/>
</dbReference>
<sequence>MSPLNIKKLVPRGIRLRSKMRWKNGRWRLATTDRVFLEDVIVPFFLADDDVRHVLDIGVAWYTRSYPRLFKGKDYWTVDIDPEKQRIAGQNHRTVSATQLDSAFDPETFDLVVCNGVIGWGVNTPPAVTQALDACAAVMRPDAWLVVGWNDVEGHRVPGLEALFDARFRRVDFPPVGADHFIPETPYGHRFEFFRKR</sequence>
<keyword evidence="2" id="KW-0808">Transferase</keyword>
<reference evidence="3" key="1">
    <citation type="submission" date="2019-09" db="EMBL/GenBank/DDBJ databases">
        <title>Mumia zhuanghuii sp. nov. isolated from the intestinal contents of plateau pika (Ochotona curzoniae) in the Qinghai-Tibet plateau of China.</title>
        <authorList>
            <person name="Tian Z."/>
        </authorList>
    </citation>
    <scope>NUCLEOTIDE SEQUENCE [LARGE SCALE GENOMIC DNA]</scope>
    <source>
        <strain evidence="3">JCM 30598</strain>
    </source>
</reference>
<dbReference type="Gene3D" id="3.40.50.150">
    <property type="entry name" value="Vaccinia Virus protein VP39"/>
    <property type="match status" value="1"/>
</dbReference>
<evidence type="ECO:0000259" key="1">
    <source>
        <dbReference type="Pfam" id="PF08241"/>
    </source>
</evidence>
<protein>
    <submittedName>
        <fullName evidence="2">Class I SAM-dependent methyltransferase</fullName>
    </submittedName>
</protein>
<dbReference type="SUPFAM" id="SSF53335">
    <property type="entry name" value="S-adenosyl-L-methionine-dependent methyltransferases"/>
    <property type="match status" value="1"/>
</dbReference>
<proteinExistence type="predicted"/>
<feature type="domain" description="Methyltransferase type 11" evidence="1">
    <location>
        <begin position="57"/>
        <end position="147"/>
    </location>
</feature>
<dbReference type="Proteomes" id="UP000325827">
    <property type="component" value="Unassembled WGS sequence"/>
</dbReference>
<name>A0A5J5J523_9MICO</name>
<dbReference type="Pfam" id="PF08241">
    <property type="entry name" value="Methyltransf_11"/>
    <property type="match status" value="1"/>
</dbReference>
<dbReference type="OrthoDB" id="9797252at2"/>
<dbReference type="GO" id="GO:0008757">
    <property type="term" value="F:S-adenosylmethionine-dependent methyltransferase activity"/>
    <property type="evidence" value="ECO:0007669"/>
    <property type="project" value="InterPro"/>
</dbReference>
<dbReference type="AlphaFoldDB" id="A0A5J5J523"/>
<dbReference type="InterPro" id="IPR013216">
    <property type="entry name" value="Methyltransf_11"/>
</dbReference>
<dbReference type="GO" id="GO:0032259">
    <property type="term" value="P:methylation"/>
    <property type="evidence" value="ECO:0007669"/>
    <property type="project" value="UniProtKB-KW"/>
</dbReference>
<evidence type="ECO:0000313" key="2">
    <source>
        <dbReference type="EMBL" id="KAA9110204.1"/>
    </source>
</evidence>
<evidence type="ECO:0000313" key="3">
    <source>
        <dbReference type="Proteomes" id="UP000325827"/>
    </source>
</evidence>
<keyword evidence="3" id="KW-1185">Reference proteome</keyword>
<dbReference type="EMBL" id="VYSA01000001">
    <property type="protein sequence ID" value="KAA9110204.1"/>
    <property type="molecule type" value="Genomic_DNA"/>
</dbReference>
<dbReference type="InterPro" id="IPR029063">
    <property type="entry name" value="SAM-dependent_MTases_sf"/>
</dbReference>